<sequence length="73" mass="7664">MLSSVSPFGGVMEFVAEEVFIYMPFGSPDQSPESCGYVLSFEFVESDTGGGVAAATAAENVRLSLFCALQSVV</sequence>
<evidence type="ECO:0000313" key="2">
    <source>
        <dbReference type="Proteomes" id="UP001472677"/>
    </source>
</evidence>
<keyword evidence="2" id="KW-1185">Reference proteome</keyword>
<dbReference type="EMBL" id="JBBPBM010000122">
    <property type="protein sequence ID" value="KAK8505859.1"/>
    <property type="molecule type" value="Genomic_DNA"/>
</dbReference>
<name>A0ABR2BFA0_9ROSI</name>
<accession>A0ABR2BFA0</accession>
<protein>
    <submittedName>
        <fullName evidence="1">Uncharacterized protein</fullName>
    </submittedName>
</protein>
<dbReference type="Proteomes" id="UP001472677">
    <property type="component" value="Unassembled WGS sequence"/>
</dbReference>
<gene>
    <name evidence="1" type="ORF">V6N12_042883</name>
</gene>
<proteinExistence type="predicted"/>
<reference evidence="1 2" key="1">
    <citation type="journal article" date="2024" name="G3 (Bethesda)">
        <title>Genome assembly of Hibiscus sabdariffa L. provides insights into metabolisms of medicinal natural products.</title>
        <authorList>
            <person name="Kim T."/>
        </authorList>
    </citation>
    <scope>NUCLEOTIDE SEQUENCE [LARGE SCALE GENOMIC DNA]</scope>
    <source>
        <strain evidence="1">TK-2024</strain>
        <tissue evidence="1">Old leaves</tissue>
    </source>
</reference>
<comment type="caution">
    <text evidence="1">The sequence shown here is derived from an EMBL/GenBank/DDBJ whole genome shotgun (WGS) entry which is preliminary data.</text>
</comment>
<evidence type="ECO:0000313" key="1">
    <source>
        <dbReference type="EMBL" id="KAK8505859.1"/>
    </source>
</evidence>
<organism evidence="1 2">
    <name type="scientific">Hibiscus sabdariffa</name>
    <name type="common">roselle</name>
    <dbReference type="NCBI Taxonomy" id="183260"/>
    <lineage>
        <taxon>Eukaryota</taxon>
        <taxon>Viridiplantae</taxon>
        <taxon>Streptophyta</taxon>
        <taxon>Embryophyta</taxon>
        <taxon>Tracheophyta</taxon>
        <taxon>Spermatophyta</taxon>
        <taxon>Magnoliopsida</taxon>
        <taxon>eudicotyledons</taxon>
        <taxon>Gunneridae</taxon>
        <taxon>Pentapetalae</taxon>
        <taxon>rosids</taxon>
        <taxon>malvids</taxon>
        <taxon>Malvales</taxon>
        <taxon>Malvaceae</taxon>
        <taxon>Malvoideae</taxon>
        <taxon>Hibiscus</taxon>
    </lineage>
</organism>